<dbReference type="Proteomes" id="UP001163835">
    <property type="component" value="Unassembled WGS sequence"/>
</dbReference>
<accession>A0ACC1TGY7</accession>
<organism evidence="1 2">
    <name type="scientific">Lentinula aff. lateritia</name>
    <dbReference type="NCBI Taxonomy" id="2804960"/>
    <lineage>
        <taxon>Eukaryota</taxon>
        <taxon>Fungi</taxon>
        <taxon>Dikarya</taxon>
        <taxon>Basidiomycota</taxon>
        <taxon>Agaricomycotina</taxon>
        <taxon>Agaricomycetes</taxon>
        <taxon>Agaricomycetidae</taxon>
        <taxon>Agaricales</taxon>
        <taxon>Marasmiineae</taxon>
        <taxon>Omphalotaceae</taxon>
        <taxon>Lentinula</taxon>
    </lineage>
</organism>
<name>A0ACC1TGY7_9AGAR</name>
<protein>
    <submittedName>
        <fullName evidence="1">Uncharacterized protein</fullName>
    </submittedName>
</protein>
<sequence>MTPLHQRFFSLDHPIPISSFHTSDHLPAVPALDSLMVSWECLIVNYVRDMIDTPGPHYLFPTSTELPGAGGGPSPLEGSILAEGNGEDVPMGVVEVAGGMGIGVRVNVTTSAEEGDRDLPVGGSETPAMARTPLFLPALHSPSAPLLFPFVPVVPNIINLTMDDDDGEDL</sequence>
<keyword evidence="2" id="KW-1185">Reference proteome</keyword>
<gene>
    <name evidence="1" type="ORF">F5876DRAFT_84292</name>
</gene>
<evidence type="ECO:0000313" key="1">
    <source>
        <dbReference type="EMBL" id="KAJ3803853.1"/>
    </source>
</evidence>
<dbReference type="EMBL" id="MU796656">
    <property type="protein sequence ID" value="KAJ3803853.1"/>
    <property type="molecule type" value="Genomic_DNA"/>
</dbReference>
<reference evidence="1" key="1">
    <citation type="submission" date="2022-09" db="EMBL/GenBank/DDBJ databases">
        <title>A Global Phylogenomic Analysis of the Shiitake Genus Lentinula.</title>
        <authorList>
            <consortium name="DOE Joint Genome Institute"/>
            <person name="Sierra-Patev S."/>
            <person name="Min B."/>
            <person name="Naranjo-Ortiz M."/>
            <person name="Looney B."/>
            <person name="Konkel Z."/>
            <person name="Slot J.C."/>
            <person name="Sakamoto Y."/>
            <person name="Steenwyk J.L."/>
            <person name="Rokas A."/>
            <person name="Carro J."/>
            <person name="Camarero S."/>
            <person name="Ferreira P."/>
            <person name="Molpeceres G."/>
            <person name="Ruiz-Duenas F.J."/>
            <person name="Serrano A."/>
            <person name="Henrissat B."/>
            <person name="Drula E."/>
            <person name="Hughes K.W."/>
            <person name="Mata J.L."/>
            <person name="Ishikawa N.K."/>
            <person name="Vargas-Isla R."/>
            <person name="Ushijima S."/>
            <person name="Smith C.A."/>
            <person name="Ahrendt S."/>
            <person name="Andreopoulos W."/>
            <person name="He G."/>
            <person name="Labutti K."/>
            <person name="Lipzen A."/>
            <person name="Ng V."/>
            <person name="Riley R."/>
            <person name="Sandor L."/>
            <person name="Barry K."/>
            <person name="Martinez A.T."/>
            <person name="Xiao Y."/>
            <person name="Gibbons J.G."/>
            <person name="Terashima K."/>
            <person name="Grigoriev I.V."/>
            <person name="Hibbett D.S."/>
        </authorList>
    </citation>
    <scope>NUCLEOTIDE SEQUENCE</scope>
    <source>
        <strain evidence="1">TMI1499</strain>
    </source>
</reference>
<evidence type="ECO:0000313" key="2">
    <source>
        <dbReference type="Proteomes" id="UP001163835"/>
    </source>
</evidence>
<comment type="caution">
    <text evidence="1">The sequence shown here is derived from an EMBL/GenBank/DDBJ whole genome shotgun (WGS) entry which is preliminary data.</text>
</comment>
<proteinExistence type="predicted"/>